<dbReference type="GO" id="GO:0005886">
    <property type="term" value="C:plasma membrane"/>
    <property type="evidence" value="ECO:0007669"/>
    <property type="project" value="UniProtKB-SubCell"/>
</dbReference>
<sequence length="242" mass="27914">MPPFSIVIITKNEEEYLPILLESIKYQTLQPHEIIVADAGSTDATPQIAQKYGARLIPGGMPSKGRNAGAQASTTDNLLFLDSDVELKDPKFLEKAWQDFHEQEFDVATVDVDPKSSNWWDWLSHKLYNRYVRLWGARHPHAPGFCILARKKMHERSGGFDELIVFCEDHEYAHRAVKKHGAKFGFIKNVSVPVSVRRMDRDGRLNIAVKYLLGELHFLFLGPIRDEKFKYTFGYEKHKREK</sequence>
<comment type="subcellular location">
    <subcellularLocation>
        <location evidence="1">Cell membrane</location>
    </subcellularLocation>
</comment>
<dbReference type="EMBL" id="LCAW01000012">
    <property type="protein sequence ID" value="KKR99007.1"/>
    <property type="molecule type" value="Genomic_DNA"/>
</dbReference>
<keyword evidence="5" id="KW-0472">Membrane</keyword>
<dbReference type="InterPro" id="IPR029044">
    <property type="entry name" value="Nucleotide-diphossugar_trans"/>
</dbReference>
<dbReference type="Pfam" id="PF00535">
    <property type="entry name" value="Glycos_transf_2"/>
    <property type="match status" value="1"/>
</dbReference>
<dbReference type="GO" id="GO:0016757">
    <property type="term" value="F:glycosyltransferase activity"/>
    <property type="evidence" value="ECO:0007669"/>
    <property type="project" value="UniProtKB-KW"/>
</dbReference>
<evidence type="ECO:0000256" key="4">
    <source>
        <dbReference type="ARBA" id="ARBA00022679"/>
    </source>
</evidence>
<organism evidence="7 8">
    <name type="scientific">Candidatus Uhrbacteria bacterium GW2011_GWC1_41_20</name>
    <dbReference type="NCBI Taxonomy" id="1618983"/>
    <lineage>
        <taxon>Bacteria</taxon>
        <taxon>Candidatus Uhriibacteriota</taxon>
    </lineage>
</organism>
<keyword evidence="3" id="KW-0328">Glycosyltransferase</keyword>
<evidence type="ECO:0000256" key="5">
    <source>
        <dbReference type="ARBA" id="ARBA00023136"/>
    </source>
</evidence>
<dbReference type="InterPro" id="IPR001173">
    <property type="entry name" value="Glyco_trans_2-like"/>
</dbReference>
<evidence type="ECO:0000256" key="2">
    <source>
        <dbReference type="ARBA" id="ARBA00022475"/>
    </source>
</evidence>
<dbReference type="Gene3D" id="3.90.550.10">
    <property type="entry name" value="Spore Coat Polysaccharide Biosynthesis Protein SpsA, Chain A"/>
    <property type="match status" value="1"/>
</dbReference>
<keyword evidence="2" id="KW-1003">Cell membrane</keyword>
<reference evidence="7 8" key="1">
    <citation type="journal article" date="2015" name="Nature">
        <title>rRNA introns, odd ribosomes, and small enigmatic genomes across a large radiation of phyla.</title>
        <authorList>
            <person name="Brown C.T."/>
            <person name="Hug L.A."/>
            <person name="Thomas B.C."/>
            <person name="Sharon I."/>
            <person name="Castelle C.J."/>
            <person name="Singh A."/>
            <person name="Wilkins M.J."/>
            <person name="Williams K.H."/>
            <person name="Banfield J.F."/>
        </authorList>
    </citation>
    <scope>NUCLEOTIDE SEQUENCE [LARGE SCALE GENOMIC DNA]</scope>
</reference>
<proteinExistence type="predicted"/>
<dbReference type="PANTHER" id="PTHR43646">
    <property type="entry name" value="GLYCOSYLTRANSFERASE"/>
    <property type="match status" value="1"/>
</dbReference>
<keyword evidence="4 7" id="KW-0808">Transferase</keyword>
<feature type="domain" description="Glycosyltransferase 2-like" evidence="6">
    <location>
        <begin position="5"/>
        <end position="155"/>
    </location>
</feature>
<name>A0A0G0YF94_9BACT</name>
<dbReference type="PANTHER" id="PTHR43646:SF2">
    <property type="entry name" value="GLYCOSYLTRANSFERASE 2-LIKE DOMAIN-CONTAINING PROTEIN"/>
    <property type="match status" value="1"/>
</dbReference>
<dbReference type="AlphaFoldDB" id="A0A0G0YF94"/>
<evidence type="ECO:0000313" key="8">
    <source>
        <dbReference type="Proteomes" id="UP000033930"/>
    </source>
</evidence>
<evidence type="ECO:0000313" key="7">
    <source>
        <dbReference type="EMBL" id="KKR99007.1"/>
    </source>
</evidence>
<evidence type="ECO:0000256" key="1">
    <source>
        <dbReference type="ARBA" id="ARBA00004236"/>
    </source>
</evidence>
<dbReference type="Proteomes" id="UP000033930">
    <property type="component" value="Unassembled WGS sequence"/>
</dbReference>
<evidence type="ECO:0000256" key="3">
    <source>
        <dbReference type="ARBA" id="ARBA00022676"/>
    </source>
</evidence>
<comment type="caution">
    <text evidence="7">The sequence shown here is derived from an EMBL/GenBank/DDBJ whole genome shotgun (WGS) entry which is preliminary data.</text>
</comment>
<protein>
    <submittedName>
        <fullName evidence="7">Glycosyl transferase family 2</fullName>
    </submittedName>
</protein>
<dbReference type="SUPFAM" id="SSF53448">
    <property type="entry name" value="Nucleotide-diphospho-sugar transferases"/>
    <property type="match status" value="1"/>
</dbReference>
<gene>
    <name evidence="7" type="ORF">UU50_C0012G0055</name>
</gene>
<accession>A0A0G0YF94</accession>
<evidence type="ECO:0000259" key="6">
    <source>
        <dbReference type="Pfam" id="PF00535"/>
    </source>
</evidence>